<gene>
    <name evidence="3" type="ORF">DM860_006891</name>
</gene>
<proteinExistence type="predicted"/>
<keyword evidence="4" id="KW-1185">Reference proteome</keyword>
<organism evidence="3 4">
    <name type="scientific">Cuscuta australis</name>
    <dbReference type="NCBI Taxonomy" id="267555"/>
    <lineage>
        <taxon>Eukaryota</taxon>
        <taxon>Viridiplantae</taxon>
        <taxon>Streptophyta</taxon>
        <taxon>Embryophyta</taxon>
        <taxon>Tracheophyta</taxon>
        <taxon>Spermatophyta</taxon>
        <taxon>Magnoliopsida</taxon>
        <taxon>eudicotyledons</taxon>
        <taxon>Gunneridae</taxon>
        <taxon>Pentapetalae</taxon>
        <taxon>asterids</taxon>
        <taxon>lamiids</taxon>
        <taxon>Solanales</taxon>
        <taxon>Convolvulaceae</taxon>
        <taxon>Cuscuteae</taxon>
        <taxon>Cuscuta</taxon>
        <taxon>Cuscuta subgen. Grammica</taxon>
        <taxon>Cuscuta sect. Cleistogrammica</taxon>
    </lineage>
</organism>
<accession>A0A328E9D2</accession>
<dbReference type="Proteomes" id="UP000249390">
    <property type="component" value="Unassembled WGS sequence"/>
</dbReference>
<keyword evidence="1" id="KW-0175">Coiled coil</keyword>
<sequence>MELLKLSQFKLQLHALICEAQELKERERHASEQLQLTVQKQKQNEEEFRKKLAGVSMELCMSDELRQKLDRMVRCLKNDNDLLESQQKELKGTINNILESSESFIQAYEDSTCEMRRAIEARDRKIDILSEKIKAHSMWFASIEKEASSIKQVVDDAHGALSAREEVVAELRSKIDEVSAFEKLFVEKINNLERELRNKELELRKRDQTIVSLEWQLEAANTKRDFEPKIEQLQQDLSVKELIIQTLMSENTELHFEVATFGVVMKKIQDAVTNMNEEDRKIFTTVFEHQESATTRKDEEDEHVTIRTVEDASSNIRGSMTEDEAQNKKENFQDKSLVIDEETTISPEPDVGLRNISSEKDGVPV</sequence>
<dbReference type="EMBL" id="NQVE01000027">
    <property type="protein sequence ID" value="RAL53219.1"/>
    <property type="molecule type" value="Genomic_DNA"/>
</dbReference>
<evidence type="ECO:0000313" key="4">
    <source>
        <dbReference type="Proteomes" id="UP000249390"/>
    </source>
</evidence>
<dbReference type="AlphaFoldDB" id="A0A328E9D2"/>
<evidence type="ECO:0000256" key="2">
    <source>
        <dbReference type="SAM" id="MobiDB-lite"/>
    </source>
</evidence>
<reference evidence="3 4" key="1">
    <citation type="submission" date="2018-06" db="EMBL/GenBank/DDBJ databases">
        <title>The Genome of Cuscuta australis (Dodder) Provides Insight into the Evolution of Plant Parasitism.</title>
        <authorList>
            <person name="Liu H."/>
        </authorList>
    </citation>
    <scope>NUCLEOTIDE SEQUENCE [LARGE SCALE GENOMIC DNA]</scope>
    <source>
        <strain evidence="4">cv. Yunnan</strain>
        <tissue evidence="3">Vines</tissue>
    </source>
</reference>
<feature type="region of interest" description="Disordered" evidence="2">
    <location>
        <begin position="311"/>
        <end position="365"/>
    </location>
</feature>
<feature type="coiled-coil region" evidence="1">
    <location>
        <begin position="6"/>
        <end position="93"/>
    </location>
</feature>
<name>A0A328E9D2_9ASTE</name>
<evidence type="ECO:0000313" key="3">
    <source>
        <dbReference type="EMBL" id="RAL53219.1"/>
    </source>
</evidence>
<comment type="caution">
    <text evidence="3">The sequence shown here is derived from an EMBL/GenBank/DDBJ whole genome shotgun (WGS) entry which is preliminary data.</text>
</comment>
<protein>
    <submittedName>
        <fullName evidence="3">Uncharacterized protein</fullName>
    </submittedName>
</protein>
<evidence type="ECO:0000256" key="1">
    <source>
        <dbReference type="SAM" id="Coils"/>
    </source>
</evidence>
<feature type="coiled-coil region" evidence="1">
    <location>
        <begin position="182"/>
        <end position="250"/>
    </location>
</feature>